<dbReference type="STRING" id="105231.A0A1Y1IIA5"/>
<dbReference type="OrthoDB" id="10260134at2759"/>
<evidence type="ECO:0000259" key="3">
    <source>
        <dbReference type="Pfam" id="PF00487"/>
    </source>
</evidence>
<comment type="similarity">
    <text evidence="1">Belongs to the fatty acid desaturase type 1 family.</text>
</comment>
<feature type="domain" description="Fatty acid desaturase" evidence="3">
    <location>
        <begin position="163"/>
        <end position="410"/>
    </location>
</feature>
<evidence type="ECO:0000313" key="5">
    <source>
        <dbReference type="Proteomes" id="UP000054558"/>
    </source>
</evidence>
<evidence type="ECO:0000256" key="1">
    <source>
        <dbReference type="ARBA" id="ARBA00009295"/>
    </source>
</evidence>
<dbReference type="InterPro" id="IPR005804">
    <property type="entry name" value="FA_desaturase_dom"/>
</dbReference>
<feature type="transmembrane region" description="Helical" evidence="2">
    <location>
        <begin position="141"/>
        <end position="159"/>
    </location>
</feature>
<dbReference type="EMBL" id="DF237379">
    <property type="protein sequence ID" value="GAQ88456.1"/>
    <property type="molecule type" value="Genomic_DNA"/>
</dbReference>
<dbReference type="InterPro" id="IPR012171">
    <property type="entry name" value="Fatty_acid_desaturase"/>
</dbReference>
<dbReference type="PANTHER" id="PTHR32100">
    <property type="entry name" value="OMEGA-6 FATTY ACID DESATURASE, CHLOROPLASTIC"/>
    <property type="match status" value="1"/>
</dbReference>
<dbReference type="Proteomes" id="UP000054558">
    <property type="component" value="Unassembled WGS sequence"/>
</dbReference>
<keyword evidence="2" id="KW-0472">Membrane</keyword>
<organism evidence="4 5">
    <name type="scientific">Klebsormidium nitens</name>
    <name type="common">Green alga</name>
    <name type="synonym">Ulothrix nitens</name>
    <dbReference type="NCBI Taxonomy" id="105231"/>
    <lineage>
        <taxon>Eukaryota</taxon>
        <taxon>Viridiplantae</taxon>
        <taxon>Streptophyta</taxon>
        <taxon>Klebsormidiophyceae</taxon>
        <taxon>Klebsormidiales</taxon>
        <taxon>Klebsormidiaceae</taxon>
        <taxon>Klebsormidium</taxon>
    </lineage>
</organism>
<evidence type="ECO:0000313" key="4">
    <source>
        <dbReference type="EMBL" id="GAQ88456.1"/>
    </source>
</evidence>
<feature type="transmembrane region" description="Helical" evidence="2">
    <location>
        <begin position="165"/>
        <end position="184"/>
    </location>
</feature>
<feature type="transmembrane region" description="Helical" evidence="2">
    <location>
        <begin position="290"/>
        <end position="314"/>
    </location>
</feature>
<protein>
    <submittedName>
        <fullName evidence="4">Omega-6 fatty acid desaturase</fullName>
    </submittedName>
</protein>
<keyword evidence="2" id="KW-0812">Transmembrane</keyword>
<dbReference type="Pfam" id="PF00487">
    <property type="entry name" value="FA_desaturase"/>
    <property type="match status" value="1"/>
</dbReference>
<evidence type="ECO:0000256" key="2">
    <source>
        <dbReference type="SAM" id="Phobius"/>
    </source>
</evidence>
<keyword evidence="2" id="KW-1133">Transmembrane helix</keyword>
<reference evidence="4 5" key="1">
    <citation type="journal article" date="2014" name="Nat. Commun.">
        <title>Klebsormidium flaccidum genome reveals primary factors for plant terrestrial adaptation.</title>
        <authorList>
            <person name="Hori K."/>
            <person name="Maruyama F."/>
            <person name="Fujisawa T."/>
            <person name="Togashi T."/>
            <person name="Yamamoto N."/>
            <person name="Seo M."/>
            <person name="Sato S."/>
            <person name="Yamada T."/>
            <person name="Mori H."/>
            <person name="Tajima N."/>
            <person name="Moriyama T."/>
            <person name="Ikeuchi M."/>
            <person name="Watanabe M."/>
            <person name="Wada H."/>
            <person name="Kobayashi K."/>
            <person name="Saito M."/>
            <person name="Masuda T."/>
            <person name="Sasaki-Sekimoto Y."/>
            <person name="Mashiguchi K."/>
            <person name="Awai K."/>
            <person name="Shimojima M."/>
            <person name="Masuda S."/>
            <person name="Iwai M."/>
            <person name="Nobusawa T."/>
            <person name="Narise T."/>
            <person name="Kondo S."/>
            <person name="Saito H."/>
            <person name="Sato R."/>
            <person name="Murakawa M."/>
            <person name="Ihara Y."/>
            <person name="Oshima-Yamada Y."/>
            <person name="Ohtaka K."/>
            <person name="Satoh M."/>
            <person name="Sonobe K."/>
            <person name="Ishii M."/>
            <person name="Ohtani R."/>
            <person name="Kanamori-Sato M."/>
            <person name="Honoki R."/>
            <person name="Miyazaki D."/>
            <person name="Mochizuki H."/>
            <person name="Umetsu J."/>
            <person name="Higashi K."/>
            <person name="Shibata D."/>
            <person name="Kamiya Y."/>
            <person name="Sato N."/>
            <person name="Nakamura Y."/>
            <person name="Tabata S."/>
            <person name="Ida S."/>
            <person name="Kurokawa K."/>
            <person name="Ohta H."/>
        </authorList>
    </citation>
    <scope>NUCLEOTIDE SEQUENCE [LARGE SCALE GENOMIC DNA]</scope>
    <source>
        <strain evidence="4 5">NIES-2285</strain>
    </source>
</reference>
<dbReference type="GO" id="GO:0045485">
    <property type="term" value="F:omega-6 fatty acid desaturase activity"/>
    <property type="evidence" value="ECO:0000318"/>
    <property type="project" value="GO_Central"/>
</dbReference>
<name>A0A1Y1IIA5_KLENI</name>
<dbReference type="AlphaFoldDB" id="A0A1Y1IIA5"/>
<dbReference type="CDD" id="cd03507">
    <property type="entry name" value="Delta12-FADS-like"/>
    <property type="match status" value="1"/>
</dbReference>
<sequence>MQSTMAALSQRVNLGAGLARAVPQAQASCEGASPVRRWSHSNRRIDAVSAKGLGFHTSSSLQGAKLDSSPSGQRLRGPKAVRAIAAPIAAPDLSDPEERERLAKEYGFEQIGAPIPKGVTLRQVQNSLPPEVFEINELRSYSAVLLTACAVGASVWMIANSPWYLLPLVYAYTSAAWTGLFVIGHDCAHKCFSKNKLMEDIVGTLAFAPLLYPYEPWRFKHDRHHAKTNMLVEDTAWHPIVREDWEKFPGIAQLGMRLAMGPLRPWASIGHQILWHFDLRKFTASQQNRVKISLAAVTAFAAIAFPLIVAQAGIMGWVKFWLLPNLGFHFWMSTFTMVHHTAPHIPFKAAGEWDGAAAQLGGTVHCDYPRWVEILCHDINVHIPHHISQRIPWYNLRKANESLRANWGQYLNEAKWNKTLMKSILSVCHIYDEEKNYVAFDEGAKSEDPIFKVVRTVL</sequence>
<keyword evidence="5" id="KW-1185">Reference proteome</keyword>
<proteinExistence type="inferred from homology"/>
<dbReference type="OMA" id="CGHRSFA"/>
<dbReference type="GO" id="GO:0006629">
    <property type="term" value="P:lipid metabolic process"/>
    <property type="evidence" value="ECO:0007669"/>
    <property type="project" value="InterPro"/>
</dbReference>
<accession>A0A1Y1IIA5</accession>
<gene>
    <name evidence="4" type="ORF">KFL_004300070</name>
</gene>